<dbReference type="AlphaFoldDB" id="A0AB40BUU5"/>
<dbReference type="Proteomes" id="UP001515500">
    <property type="component" value="Chromosome 8"/>
</dbReference>
<dbReference type="InterPro" id="IPR000608">
    <property type="entry name" value="UBC"/>
</dbReference>
<dbReference type="InterPro" id="IPR050113">
    <property type="entry name" value="Ub_conjugating_enzyme"/>
</dbReference>
<dbReference type="Gene3D" id="3.10.110.10">
    <property type="entry name" value="Ubiquitin Conjugating Enzyme"/>
    <property type="match status" value="1"/>
</dbReference>
<keyword evidence="2" id="KW-1185">Reference proteome</keyword>
<feature type="domain" description="UBC core" evidence="1">
    <location>
        <begin position="43"/>
        <end position="126"/>
    </location>
</feature>
<reference evidence="3" key="1">
    <citation type="submission" date="2025-08" db="UniProtKB">
        <authorList>
            <consortium name="RefSeq"/>
        </authorList>
    </citation>
    <scope>IDENTIFICATION</scope>
</reference>
<gene>
    <name evidence="3" type="primary">LOC120267625</name>
</gene>
<proteinExistence type="predicted"/>
<organism evidence="2 3">
    <name type="scientific">Dioscorea cayennensis subsp. rotundata</name>
    <name type="common">White Guinea yam</name>
    <name type="synonym">Dioscorea rotundata</name>
    <dbReference type="NCBI Taxonomy" id="55577"/>
    <lineage>
        <taxon>Eukaryota</taxon>
        <taxon>Viridiplantae</taxon>
        <taxon>Streptophyta</taxon>
        <taxon>Embryophyta</taxon>
        <taxon>Tracheophyta</taxon>
        <taxon>Spermatophyta</taxon>
        <taxon>Magnoliopsida</taxon>
        <taxon>Liliopsida</taxon>
        <taxon>Dioscoreales</taxon>
        <taxon>Dioscoreaceae</taxon>
        <taxon>Dioscorea</taxon>
    </lineage>
</organism>
<dbReference type="SMART" id="SM00212">
    <property type="entry name" value="UBCc"/>
    <property type="match status" value="1"/>
</dbReference>
<dbReference type="PROSITE" id="PS50127">
    <property type="entry name" value="UBC_2"/>
    <property type="match status" value="1"/>
</dbReference>
<evidence type="ECO:0000313" key="2">
    <source>
        <dbReference type="Proteomes" id="UP001515500"/>
    </source>
</evidence>
<sequence length="126" mass="14246">MASPPARSSSCSENPNRDLLNEIQSHEIVISELKRPCTTPSIMASKRLQNELDYLQRDPPTFCNARPVGENLFRWQGTFMGPEDSPYAGGVFPVDIHFPPDYPFKPPKVKFLTKVYHPNINMHGSC</sequence>
<evidence type="ECO:0000259" key="1">
    <source>
        <dbReference type="PROSITE" id="PS50127"/>
    </source>
</evidence>
<evidence type="ECO:0000313" key="3">
    <source>
        <dbReference type="RefSeq" id="XP_039131230.1"/>
    </source>
</evidence>
<dbReference type="InterPro" id="IPR016135">
    <property type="entry name" value="UBQ-conjugating_enzyme/RWD"/>
</dbReference>
<dbReference type="Pfam" id="PF00179">
    <property type="entry name" value="UQ_con"/>
    <property type="match status" value="1"/>
</dbReference>
<dbReference type="PANTHER" id="PTHR24067">
    <property type="entry name" value="UBIQUITIN-CONJUGATING ENZYME E2"/>
    <property type="match status" value="1"/>
</dbReference>
<name>A0AB40BUU5_DIOCR</name>
<dbReference type="SUPFAM" id="SSF54495">
    <property type="entry name" value="UBC-like"/>
    <property type="match status" value="1"/>
</dbReference>
<dbReference type="GeneID" id="120267625"/>
<dbReference type="RefSeq" id="XP_039131230.1">
    <property type="nucleotide sequence ID" value="XM_039275296.1"/>
</dbReference>
<protein>
    <submittedName>
        <fullName evidence="3">Ubiquitin-conjugating enzyme E2 5A-like</fullName>
    </submittedName>
</protein>
<accession>A0AB40BUU5</accession>